<proteinExistence type="predicted"/>
<keyword evidence="1" id="KW-0378">Hydrolase</keyword>
<evidence type="ECO:0000256" key="1">
    <source>
        <dbReference type="ARBA" id="ARBA00022801"/>
    </source>
</evidence>
<dbReference type="GO" id="GO:0016787">
    <property type="term" value="F:hydrolase activity"/>
    <property type="evidence" value="ECO:0007669"/>
    <property type="project" value="UniProtKB-KW"/>
</dbReference>
<dbReference type="InterPro" id="IPR015797">
    <property type="entry name" value="NUDIX_hydrolase-like_dom_sf"/>
</dbReference>
<dbReference type="EMBL" id="MHOH01000006">
    <property type="protein sequence ID" value="OGZ61124.1"/>
    <property type="molecule type" value="Genomic_DNA"/>
</dbReference>
<gene>
    <name evidence="3" type="ORF">A2919_01195</name>
</gene>
<dbReference type="PANTHER" id="PTHR43736:SF1">
    <property type="entry name" value="DIHYDRONEOPTERIN TRIPHOSPHATE DIPHOSPHATASE"/>
    <property type="match status" value="1"/>
</dbReference>
<evidence type="ECO:0000259" key="2">
    <source>
        <dbReference type="PROSITE" id="PS51462"/>
    </source>
</evidence>
<dbReference type="Pfam" id="PF00293">
    <property type="entry name" value="NUDIX"/>
    <property type="match status" value="1"/>
</dbReference>
<dbReference type="InterPro" id="IPR020084">
    <property type="entry name" value="NUDIX_hydrolase_CS"/>
</dbReference>
<evidence type="ECO:0000313" key="3">
    <source>
        <dbReference type="EMBL" id="OGZ61124.1"/>
    </source>
</evidence>
<dbReference type="PROSITE" id="PS00893">
    <property type="entry name" value="NUDIX_BOX"/>
    <property type="match status" value="1"/>
</dbReference>
<dbReference type="PROSITE" id="PS51462">
    <property type="entry name" value="NUDIX"/>
    <property type="match status" value="1"/>
</dbReference>
<name>A0A1G2HF74_9BACT</name>
<dbReference type="Gene3D" id="3.90.79.10">
    <property type="entry name" value="Nucleoside Triphosphate Pyrophosphohydrolase"/>
    <property type="match status" value="1"/>
</dbReference>
<dbReference type="SUPFAM" id="SSF55811">
    <property type="entry name" value="Nudix"/>
    <property type="match status" value="1"/>
</dbReference>
<feature type="domain" description="Nudix hydrolase" evidence="2">
    <location>
        <begin position="1"/>
        <end position="133"/>
    </location>
</feature>
<organism evidence="3 4">
    <name type="scientific">Candidatus Spechtbacteria bacterium RIFCSPLOWO2_01_FULL_43_12</name>
    <dbReference type="NCBI Taxonomy" id="1802162"/>
    <lineage>
        <taxon>Bacteria</taxon>
        <taxon>Candidatus Spechtiibacteriota</taxon>
    </lineage>
</organism>
<dbReference type="Proteomes" id="UP000178835">
    <property type="component" value="Unassembled WGS sequence"/>
</dbReference>
<protein>
    <recommendedName>
        <fullName evidence="2">Nudix hydrolase domain-containing protein</fullName>
    </recommendedName>
</protein>
<dbReference type="AlphaFoldDB" id="A0A1G2HF74"/>
<sequence length="141" mass="15764">MRDHAVSVFVLAKRKGGDSYETVLVSDPRKPSSLWKCPGGKGEGDESPVDTAVREIREETGISLDPLALAQIYRADKGTHDKYAFVVYLDELPPLKKVGDEGEMVAVWQLEEMYEAVDILPSHYFEFIEPVLRSVLNIPAE</sequence>
<dbReference type="PANTHER" id="PTHR43736">
    <property type="entry name" value="ADP-RIBOSE PYROPHOSPHATASE"/>
    <property type="match status" value="1"/>
</dbReference>
<evidence type="ECO:0000313" key="4">
    <source>
        <dbReference type="Proteomes" id="UP000178835"/>
    </source>
</evidence>
<comment type="caution">
    <text evidence="3">The sequence shown here is derived from an EMBL/GenBank/DDBJ whole genome shotgun (WGS) entry which is preliminary data.</text>
</comment>
<dbReference type="InterPro" id="IPR000086">
    <property type="entry name" value="NUDIX_hydrolase_dom"/>
</dbReference>
<accession>A0A1G2HF74</accession>
<reference evidence="3 4" key="1">
    <citation type="journal article" date="2016" name="Nat. Commun.">
        <title>Thousands of microbial genomes shed light on interconnected biogeochemical processes in an aquifer system.</title>
        <authorList>
            <person name="Anantharaman K."/>
            <person name="Brown C.T."/>
            <person name="Hug L.A."/>
            <person name="Sharon I."/>
            <person name="Castelle C.J."/>
            <person name="Probst A.J."/>
            <person name="Thomas B.C."/>
            <person name="Singh A."/>
            <person name="Wilkins M.J."/>
            <person name="Karaoz U."/>
            <person name="Brodie E.L."/>
            <person name="Williams K.H."/>
            <person name="Hubbard S.S."/>
            <person name="Banfield J.F."/>
        </authorList>
    </citation>
    <scope>NUCLEOTIDE SEQUENCE [LARGE SCALE GENOMIC DNA]</scope>
</reference>